<keyword evidence="2" id="KW-1185">Reference proteome</keyword>
<dbReference type="InterPro" id="IPR035970">
    <property type="entry name" value="60S_ribosomal_eL19_sf"/>
</dbReference>
<accession>A0AA41NJ02</accession>
<name>A0AA41NJ02_SCICA</name>
<dbReference type="SUPFAM" id="SSF48140">
    <property type="entry name" value="Ribosomal protein L19 (L19e)"/>
    <property type="match status" value="1"/>
</dbReference>
<dbReference type="GO" id="GO:0003735">
    <property type="term" value="F:structural constituent of ribosome"/>
    <property type="evidence" value="ECO:0007669"/>
    <property type="project" value="InterPro"/>
</dbReference>
<dbReference type="AlphaFoldDB" id="A0AA41NJ02"/>
<evidence type="ECO:0000313" key="1">
    <source>
        <dbReference type="EMBL" id="MBZ3891221.1"/>
    </source>
</evidence>
<dbReference type="GO" id="GO:0006412">
    <property type="term" value="P:translation"/>
    <property type="evidence" value="ECO:0007669"/>
    <property type="project" value="InterPro"/>
</dbReference>
<dbReference type="GO" id="GO:0003723">
    <property type="term" value="F:RNA binding"/>
    <property type="evidence" value="ECO:0007669"/>
    <property type="project" value="InterPro"/>
</dbReference>
<protein>
    <submittedName>
        <fullName evidence="1">60S ribosomal protein L19</fullName>
    </submittedName>
</protein>
<organism evidence="1 2">
    <name type="scientific">Sciurus carolinensis</name>
    <name type="common">Eastern gray squirrel</name>
    <dbReference type="NCBI Taxonomy" id="30640"/>
    <lineage>
        <taxon>Eukaryota</taxon>
        <taxon>Metazoa</taxon>
        <taxon>Chordata</taxon>
        <taxon>Craniata</taxon>
        <taxon>Vertebrata</taxon>
        <taxon>Euteleostomi</taxon>
        <taxon>Mammalia</taxon>
        <taxon>Eutheria</taxon>
        <taxon>Euarchontoglires</taxon>
        <taxon>Glires</taxon>
        <taxon>Rodentia</taxon>
        <taxon>Sciuromorpha</taxon>
        <taxon>Sciuridae</taxon>
        <taxon>Sciurinae</taxon>
        <taxon>Sciurini</taxon>
        <taxon>Sciurus</taxon>
    </lineage>
</organism>
<reference evidence="1" key="1">
    <citation type="submission" date="2020-03" db="EMBL/GenBank/DDBJ databases">
        <title>Studies in the Genomics of Life Span.</title>
        <authorList>
            <person name="Glass D."/>
        </authorList>
    </citation>
    <scope>NUCLEOTIDE SEQUENCE</scope>
    <source>
        <strain evidence="1">SUZIE</strain>
        <tissue evidence="1">Muscle</tissue>
    </source>
</reference>
<proteinExistence type="predicted"/>
<sequence length="78" mass="8950">MYHSLHLKVKGNVFKNKQILMELIHKLKADEAHKKLLADQAEACRSKTKEAGKCCEEGLQAKKEEIIKTLSKEEETKK</sequence>
<evidence type="ECO:0000313" key="2">
    <source>
        <dbReference type="Proteomes" id="UP001166674"/>
    </source>
</evidence>
<keyword evidence="1" id="KW-0689">Ribosomal protein</keyword>
<dbReference type="EMBL" id="JAATJV010446095">
    <property type="protein sequence ID" value="MBZ3891221.1"/>
    <property type="molecule type" value="Genomic_DNA"/>
</dbReference>
<dbReference type="PANTHER" id="PTHR10722">
    <property type="entry name" value="60S RIBOSOMAL PROTEIN L19"/>
    <property type="match status" value="1"/>
</dbReference>
<dbReference type="GO" id="GO:0022625">
    <property type="term" value="C:cytosolic large ribosomal subunit"/>
    <property type="evidence" value="ECO:0007669"/>
    <property type="project" value="InterPro"/>
</dbReference>
<dbReference type="Gene3D" id="1.10.1200.240">
    <property type="match status" value="1"/>
</dbReference>
<dbReference type="Proteomes" id="UP001166674">
    <property type="component" value="Unassembled WGS sequence"/>
</dbReference>
<comment type="caution">
    <text evidence="1">The sequence shown here is derived from an EMBL/GenBank/DDBJ whole genome shotgun (WGS) entry which is preliminary data.</text>
</comment>
<keyword evidence="1" id="KW-0687">Ribonucleoprotein</keyword>
<gene>
    <name evidence="1" type="ORF">SUZIE_211875</name>
</gene>
<dbReference type="InterPro" id="IPR039547">
    <property type="entry name" value="Ribosomal_eL19"/>
</dbReference>